<feature type="non-terminal residue" evidence="2">
    <location>
        <position position="490"/>
    </location>
</feature>
<dbReference type="EMBL" id="KZ155791">
    <property type="protein sequence ID" value="OUS45076.1"/>
    <property type="molecule type" value="Genomic_DNA"/>
</dbReference>
<dbReference type="Proteomes" id="UP000195557">
    <property type="component" value="Unassembled WGS sequence"/>
</dbReference>
<proteinExistence type="predicted"/>
<feature type="compositionally biased region" description="Basic residues" evidence="1">
    <location>
        <begin position="344"/>
        <end position="357"/>
    </location>
</feature>
<feature type="region of interest" description="Disordered" evidence="1">
    <location>
        <begin position="411"/>
        <end position="432"/>
    </location>
</feature>
<accession>A0A1Y5I6F8</accession>
<sequence>MASLTALAVAWRDGRGTDARAMDAMVTCAMIAVLAFHGATRTGDKRDLKATRRSALAALACGTWRSGRELWARFVGANERNAVSWTWSEGASVLVEKALGVSVKPGMFYPAFVNAEVLCELAFVVLPLGAHLMCVGIDHQSKKKERRAERLDESSLLRANFRLHVVVPSNARRRAHHDGFDAPSVQTESHAAVVQEVELDVSAAALVVPSLLGGAVRFVSSSIDNREVRLQPLIRDRTCERLGVGDAANARGTVGSVLQIVEEDAADASMLSSRRNVKVLVTPILTRVVHPALCRSTVVRIAHAFVLLVKLPRVVVEEIIRRQVGAAAVPRLSAHSKPANVRSKCGHHGRARMKHQRQRARLVRLSTVRVDLRPSSTRHRKRALPRQRSANHAHIRRRLLEHVSTLEDARDPVPIGGVSTTPRVLTKPRSGPIDALEGCSNESNSTPRALDALARDERGGMFRYSRRLDVVVAREVANARDMGVKTRRSV</sequence>
<reference evidence="2" key="1">
    <citation type="submission" date="2017-04" db="EMBL/GenBank/DDBJ databases">
        <title>Population genomics of picophytoplankton unveils novel chromosome hypervariability.</title>
        <authorList>
            <consortium name="DOE Joint Genome Institute"/>
            <person name="Blanc-Mathieu R."/>
            <person name="Krasovec M."/>
            <person name="Hebrard M."/>
            <person name="Yau S."/>
            <person name="Desgranges E."/>
            <person name="Martin J."/>
            <person name="Schackwitz W."/>
            <person name="Kuo A."/>
            <person name="Salin G."/>
            <person name="Donnadieu C."/>
            <person name="Desdevises Y."/>
            <person name="Sanchez-Ferandin S."/>
            <person name="Moreau H."/>
            <person name="Rivals E."/>
            <person name="Grigoriev I.V."/>
            <person name="Grimsley N."/>
            <person name="Eyre-Walker A."/>
            <person name="Piganeau G."/>
        </authorList>
    </citation>
    <scope>NUCLEOTIDE SEQUENCE [LARGE SCALE GENOMIC DNA]</scope>
    <source>
        <strain evidence="2">RCC 1115</strain>
    </source>
</reference>
<evidence type="ECO:0000256" key="1">
    <source>
        <dbReference type="SAM" id="MobiDB-lite"/>
    </source>
</evidence>
<organism evidence="2">
    <name type="scientific">Ostreococcus tauri</name>
    <name type="common">Marine green alga</name>
    <dbReference type="NCBI Taxonomy" id="70448"/>
    <lineage>
        <taxon>Eukaryota</taxon>
        <taxon>Viridiplantae</taxon>
        <taxon>Chlorophyta</taxon>
        <taxon>Mamiellophyceae</taxon>
        <taxon>Mamiellales</taxon>
        <taxon>Bathycoccaceae</taxon>
        <taxon>Ostreococcus</taxon>
    </lineage>
</organism>
<keyword evidence="2" id="KW-0675">Receptor</keyword>
<feature type="region of interest" description="Disordered" evidence="1">
    <location>
        <begin position="335"/>
        <end position="357"/>
    </location>
</feature>
<gene>
    <name evidence="2" type="ORF">BE221DRAFT_47459</name>
</gene>
<name>A0A1Y5I6F8_OSTTA</name>
<protein>
    <submittedName>
        <fullName evidence="2">Ferric pseudobactins receptor protein RF5</fullName>
    </submittedName>
</protein>
<evidence type="ECO:0000313" key="2">
    <source>
        <dbReference type="EMBL" id="OUS45076.1"/>
    </source>
</evidence>
<dbReference type="AlphaFoldDB" id="A0A1Y5I6F8"/>